<reference evidence="1 2" key="1">
    <citation type="journal article" date="2019" name="Int. J. Syst. Evol. Microbiol.">
        <title>The Global Catalogue of Microorganisms (GCM) 10K type strain sequencing project: providing services to taxonomists for standard genome sequencing and annotation.</title>
        <authorList>
            <consortium name="The Broad Institute Genomics Platform"/>
            <consortium name="The Broad Institute Genome Sequencing Center for Infectious Disease"/>
            <person name="Wu L."/>
            <person name="Ma J."/>
        </authorList>
    </citation>
    <scope>NUCLEOTIDE SEQUENCE [LARGE SCALE GENOMIC DNA]</scope>
    <source>
        <strain evidence="1 2">JCM 7356</strain>
    </source>
</reference>
<name>A0ABN3EN17_9ACTN</name>
<sequence>MGGGGGAVIFLVRHGEADYARLAPHAPVYEGARRDFAPLTALGVAQVQSAARELQEAQPTLVVASPYTRTLQTGALLAATFGCDLRVDPALHDWLPVRDGRTPVTADAVRRAIDEYELWRSSGALPADRQWETDAEMAERLKAAVERHQSPGPLVVVSHEAVIKAAAGSETVDLASIHVLPK</sequence>
<proteinExistence type="predicted"/>
<protein>
    <recommendedName>
        <fullName evidence="3">Histidine phosphatase family protein</fullName>
    </recommendedName>
</protein>
<dbReference type="Pfam" id="PF00300">
    <property type="entry name" value="His_Phos_1"/>
    <property type="match status" value="1"/>
</dbReference>
<dbReference type="InterPro" id="IPR029033">
    <property type="entry name" value="His_PPase_superfam"/>
</dbReference>
<dbReference type="CDD" id="cd07067">
    <property type="entry name" value="HP_PGM_like"/>
    <property type="match status" value="1"/>
</dbReference>
<dbReference type="Proteomes" id="UP001500305">
    <property type="component" value="Unassembled WGS sequence"/>
</dbReference>
<organism evidence="1 2">
    <name type="scientific">Kitasatospora cystarginea</name>
    <dbReference type="NCBI Taxonomy" id="58350"/>
    <lineage>
        <taxon>Bacteria</taxon>
        <taxon>Bacillati</taxon>
        <taxon>Actinomycetota</taxon>
        <taxon>Actinomycetes</taxon>
        <taxon>Kitasatosporales</taxon>
        <taxon>Streptomycetaceae</taxon>
        <taxon>Kitasatospora</taxon>
    </lineage>
</organism>
<evidence type="ECO:0008006" key="3">
    <source>
        <dbReference type="Google" id="ProtNLM"/>
    </source>
</evidence>
<dbReference type="PANTHER" id="PTHR48100:SF1">
    <property type="entry name" value="HISTIDINE PHOSPHATASE FAMILY PROTEIN-RELATED"/>
    <property type="match status" value="1"/>
</dbReference>
<accession>A0ABN3EN17</accession>
<dbReference type="PANTHER" id="PTHR48100">
    <property type="entry name" value="BROAD-SPECIFICITY PHOSPHATASE YOR283W-RELATED"/>
    <property type="match status" value="1"/>
</dbReference>
<evidence type="ECO:0000313" key="2">
    <source>
        <dbReference type="Proteomes" id="UP001500305"/>
    </source>
</evidence>
<dbReference type="SMART" id="SM00855">
    <property type="entry name" value="PGAM"/>
    <property type="match status" value="1"/>
</dbReference>
<evidence type="ECO:0000313" key="1">
    <source>
        <dbReference type="EMBL" id="GAA2263811.1"/>
    </source>
</evidence>
<dbReference type="EMBL" id="BAAATR010000029">
    <property type="protein sequence ID" value="GAA2263811.1"/>
    <property type="molecule type" value="Genomic_DNA"/>
</dbReference>
<dbReference type="InterPro" id="IPR013078">
    <property type="entry name" value="His_Pase_superF_clade-1"/>
</dbReference>
<dbReference type="SUPFAM" id="SSF53254">
    <property type="entry name" value="Phosphoglycerate mutase-like"/>
    <property type="match status" value="1"/>
</dbReference>
<dbReference type="Gene3D" id="3.40.50.1240">
    <property type="entry name" value="Phosphoglycerate mutase-like"/>
    <property type="match status" value="1"/>
</dbReference>
<comment type="caution">
    <text evidence="1">The sequence shown here is derived from an EMBL/GenBank/DDBJ whole genome shotgun (WGS) entry which is preliminary data.</text>
</comment>
<keyword evidence="2" id="KW-1185">Reference proteome</keyword>
<dbReference type="InterPro" id="IPR050275">
    <property type="entry name" value="PGM_Phosphatase"/>
</dbReference>
<gene>
    <name evidence="1" type="ORF">GCM10010430_55490</name>
</gene>